<evidence type="ECO:0000256" key="2">
    <source>
        <dbReference type="ARBA" id="ARBA00009773"/>
    </source>
</evidence>
<feature type="transmembrane region" description="Helical" evidence="6">
    <location>
        <begin position="269"/>
        <end position="289"/>
    </location>
</feature>
<comment type="similarity">
    <text evidence="2">Belongs to the autoinducer-2 exporter (AI-2E) (TC 2.A.86) family.</text>
</comment>
<dbReference type="InterPro" id="IPR006042">
    <property type="entry name" value="Xan_ur_permease"/>
</dbReference>
<reference evidence="7 8" key="1">
    <citation type="journal article" date="2016" name="C (Basel)">
        <title>Selective Growth of and Electricity Production by Marine Exoelectrogenic Bacteria in Self-Aggregated Hydrogel of Microbially Reduced Graphene Oxide.</title>
        <authorList>
            <person name="Yoshida N."/>
            <person name="Goto Y."/>
            <person name="Miyata Y."/>
        </authorList>
    </citation>
    <scope>NUCLEOTIDE SEQUENCE [LARGE SCALE GENOMIC DNA]</scope>
    <source>
        <strain evidence="7 8">NIT-T3</strain>
    </source>
</reference>
<dbReference type="InterPro" id="IPR002549">
    <property type="entry name" value="AI-2E-like"/>
</dbReference>
<dbReference type="EMBL" id="AP024355">
    <property type="protein sequence ID" value="BCR03641.1"/>
    <property type="molecule type" value="Genomic_DNA"/>
</dbReference>
<accession>A0ABM8HPK7</accession>
<gene>
    <name evidence="7" type="ORF">DESUT3_07100</name>
</gene>
<comment type="subcellular location">
    <subcellularLocation>
        <location evidence="1">Membrane</location>
        <topology evidence="1">Multi-pass membrane protein</topology>
    </subcellularLocation>
</comment>
<feature type="transmembrane region" description="Helical" evidence="6">
    <location>
        <begin position="209"/>
        <end position="234"/>
    </location>
</feature>
<dbReference type="PROSITE" id="PS01116">
    <property type="entry name" value="XANTH_URACIL_PERMASE"/>
    <property type="match status" value="1"/>
</dbReference>
<evidence type="ECO:0000313" key="8">
    <source>
        <dbReference type="Proteomes" id="UP001319827"/>
    </source>
</evidence>
<sequence length="357" mass="39613">MERKLFFALLTFAFLLFYLNLVFQVVAPFLRVLAWAAVIGILTRPVYKKLHAWLRGRDLLAACLMTPAVVLTVVVPMVMILLLLTQEVTQMYRYLEAGQFKEQILGLGQLTAHPAIAPAWEKLRPWLARVDLDPEKALLPAAQKAMGFLAGYTTEILKNFFLFLLKMMILVMALFFFYRDGSRMLQRFWSLVPLREEDRLQLGRRVEGILSAVIYGVFLTCVVQGTLGGIGFWICGLPSPVLFGVLMAIFALIPMVGTLPFWLPGAGYLLLRGEIALGIFLLCWGAFLVSSVDNVLRPLFISGRGKIPLLVVVIGVLGGIGAFGFVGVVLGPLILALALFVLDLYRAELLPAPRQGE</sequence>
<keyword evidence="4 6" id="KW-1133">Transmembrane helix</keyword>
<evidence type="ECO:0000256" key="3">
    <source>
        <dbReference type="ARBA" id="ARBA00022692"/>
    </source>
</evidence>
<keyword evidence="3 6" id="KW-0812">Transmembrane</keyword>
<proteinExistence type="inferred from homology"/>
<keyword evidence="8" id="KW-1185">Reference proteome</keyword>
<dbReference type="RefSeq" id="WP_221251105.1">
    <property type="nucleotide sequence ID" value="NZ_AP024355.1"/>
</dbReference>
<dbReference type="PANTHER" id="PTHR21716">
    <property type="entry name" value="TRANSMEMBRANE PROTEIN"/>
    <property type="match status" value="1"/>
</dbReference>
<name>A0ABM8HPK7_9BACT</name>
<feature type="transmembrane region" description="Helical" evidence="6">
    <location>
        <begin position="29"/>
        <end position="47"/>
    </location>
</feature>
<dbReference type="PANTHER" id="PTHR21716:SF4">
    <property type="entry name" value="TRANSMEMBRANE PROTEIN 245"/>
    <property type="match status" value="1"/>
</dbReference>
<dbReference type="Pfam" id="PF01594">
    <property type="entry name" value="AI-2E_transport"/>
    <property type="match status" value="1"/>
</dbReference>
<evidence type="ECO:0000256" key="4">
    <source>
        <dbReference type="ARBA" id="ARBA00022989"/>
    </source>
</evidence>
<feature type="transmembrane region" description="Helical" evidence="6">
    <location>
        <begin position="309"/>
        <end position="342"/>
    </location>
</feature>
<dbReference type="Proteomes" id="UP001319827">
    <property type="component" value="Chromosome"/>
</dbReference>
<evidence type="ECO:0000313" key="7">
    <source>
        <dbReference type="EMBL" id="BCR03641.1"/>
    </source>
</evidence>
<feature type="transmembrane region" description="Helical" evidence="6">
    <location>
        <begin position="59"/>
        <end position="84"/>
    </location>
</feature>
<organism evidence="7 8">
    <name type="scientific">Desulfuromonas versatilis</name>
    <dbReference type="NCBI Taxonomy" id="2802975"/>
    <lineage>
        <taxon>Bacteria</taxon>
        <taxon>Pseudomonadati</taxon>
        <taxon>Thermodesulfobacteriota</taxon>
        <taxon>Desulfuromonadia</taxon>
        <taxon>Desulfuromonadales</taxon>
        <taxon>Desulfuromonadaceae</taxon>
        <taxon>Desulfuromonas</taxon>
    </lineage>
</organism>
<evidence type="ECO:0000256" key="1">
    <source>
        <dbReference type="ARBA" id="ARBA00004141"/>
    </source>
</evidence>
<feature type="transmembrane region" description="Helical" evidence="6">
    <location>
        <begin position="5"/>
        <end position="23"/>
    </location>
</feature>
<reference evidence="7 8" key="2">
    <citation type="journal article" date="2021" name="Int. J. Syst. Evol. Microbiol.">
        <title>Isolation and Polyphasic Characterization of Desulfuromonas versatilis sp. Nov., an Electrogenic Bacteria Capable of Versatile Metabolism Isolated from a Graphene Oxide-Reducing Enrichment Culture.</title>
        <authorList>
            <person name="Xie L."/>
            <person name="Yoshida N."/>
            <person name="Ishii S."/>
            <person name="Meng L."/>
        </authorList>
    </citation>
    <scope>NUCLEOTIDE SEQUENCE [LARGE SCALE GENOMIC DNA]</scope>
    <source>
        <strain evidence="7 8">NIT-T3</strain>
    </source>
</reference>
<keyword evidence="5 6" id="KW-0472">Membrane</keyword>
<evidence type="ECO:0000256" key="5">
    <source>
        <dbReference type="ARBA" id="ARBA00023136"/>
    </source>
</evidence>
<protein>
    <submittedName>
        <fullName evidence="7">AI-2E family transporter</fullName>
    </submittedName>
</protein>
<feature type="transmembrane region" description="Helical" evidence="6">
    <location>
        <begin position="240"/>
        <end position="262"/>
    </location>
</feature>
<feature type="transmembrane region" description="Helical" evidence="6">
    <location>
        <begin position="160"/>
        <end position="178"/>
    </location>
</feature>
<evidence type="ECO:0000256" key="6">
    <source>
        <dbReference type="SAM" id="Phobius"/>
    </source>
</evidence>